<keyword evidence="7" id="KW-0168">Coated pit</keyword>
<dbReference type="SUPFAM" id="SSF48464">
    <property type="entry name" value="ENTH/VHS domain"/>
    <property type="match status" value="1"/>
</dbReference>
<dbReference type="AlphaFoldDB" id="A0A2U1PQL6"/>
<dbReference type="Pfam" id="PF07651">
    <property type="entry name" value="ANTH"/>
    <property type="match status" value="1"/>
</dbReference>
<dbReference type="PROSITE" id="PS50942">
    <property type="entry name" value="ENTH"/>
    <property type="match status" value="1"/>
</dbReference>
<dbReference type="EMBL" id="PKPP01000858">
    <property type="protein sequence ID" value="PWA87992.1"/>
    <property type="molecule type" value="Genomic_DNA"/>
</dbReference>
<comment type="caution">
    <text evidence="10">The sequence shown here is derived from an EMBL/GenBank/DDBJ whole genome shotgun (WGS) entry which is preliminary data.</text>
</comment>
<accession>A0A2U1PQL6</accession>
<evidence type="ECO:0000256" key="2">
    <source>
        <dbReference type="ARBA" id="ARBA00004555"/>
    </source>
</evidence>
<dbReference type="InterPro" id="IPR048050">
    <property type="entry name" value="ANTH_N_plant"/>
</dbReference>
<evidence type="ECO:0000313" key="11">
    <source>
        <dbReference type="Proteomes" id="UP000245207"/>
    </source>
</evidence>
<dbReference type="GO" id="GO:0030136">
    <property type="term" value="C:clathrin-coated vesicle"/>
    <property type="evidence" value="ECO:0007669"/>
    <property type="project" value="UniProtKB-SubCell"/>
</dbReference>
<dbReference type="InterPro" id="IPR045192">
    <property type="entry name" value="AP180-like"/>
</dbReference>
<evidence type="ECO:0000313" key="10">
    <source>
        <dbReference type="EMBL" id="PWA87992.1"/>
    </source>
</evidence>
<dbReference type="InterPro" id="IPR014712">
    <property type="entry name" value="ANTH_dom_sf"/>
</dbReference>
<dbReference type="GO" id="GO:0005546">
    <property type="term" value="F:phosphatidylinositol-4,5-bisphosphate binding"/>
    <property type="evidence" value="ECO:0007669"/>
    <property type="project" value="TreeGrafter"/>
</dbReference>
<evidence type="ECO:0000256" key="6">
    <source>
        <dbReference type="ARBA" id="ARBA00023136"/>
    </source>
</evidence>
<keyword evidence="4" id="KW-0254">Endocytosis</keyword>
<dbReference type="GO" id="GO:0005545">
    <property type="term" value="F:1-phosphatidylinositol binding"/>
    <property type="evidence" value="ECO:0007669"/>
    <property type="project" value="InterPro"/>
</dbReference>
<proteinExistence type="predicted"/>
<gene>
    <name evidence="10" type="ORF">CTI12_AA124870</name>
</gene>
<dbReference type="PANTHER" id="PTHR22951">
    <property type="entry name" value="CLATHRIN ASSEMBLY PROTEIN"/>
    <property type="match status" value="1"/>
</dbReference>
<dbReference type="STRING" id="35608.A0A2U1PQL6"/>
<dbReference type="GO" id="GO:0000149">
    <property type="term" value="F:SNARE binding"/>
    <property type="evidence" value="ECO:0007669"/>
    <property type="project" value="TreeGrafter"/>
</dbReference>
<dbReference type="CDD" id="cd16987">
    <property type="entry name" value="ANTH_N_AP180_plant"/>
    <property type="match status" value="1"/>
</dbReference>
<dbReference type="GO" id="GO:0072583">
    <property type="term" value="P:clathrin-dependent endocytosis"/>
    <property type="evidence" value="ECO:0007669"/>
    <property type="project" value="InterPro"/>
</dbReference>
<organism evidence="10 11">
    <name type="scientific">Artemisia annua</name>
    <name type="common">Sweet wormwood</name>
    <dbReference type="NCBI Taxonomy" id="35608"/>
    <lineage>
        <taxon>Eukaryota</taxon>
        <taxon>Viridiplantae</taxon>
        <taxon>Streptophyta</taxon>
        <taxon>Embryophyta</taxon>
        <taxon>Tracheophyta</taxon>
        <taxon>Spermatophyta</taxon>
        <taxon>Magnoliopsida</taxon>
        <taxon>eudicotyledons</taxon>
        <taxon>Gunneridae</taxon>
        <taxon>Pentapetalae</taxon>
        <taxon>asterids</taxon>
        <taxon>campanulids</taxon>
        <taxon>Asterales</taxon>
        <taxon>Asteraceae</taxon>
        <taxon>Asteroideae</taxon>
        <taxon>Anthemideae</taxon>
        <taxon>Artemisiinae</taxon>
        <taxon>Artemisia</taxon>
    </lineage>
</organism>
<feature type="domain" description="ENTH" evidence="9">
    <location>
        <begin position="25"/>
        <end position="156"/>
    </location>
</feature>
<keyword evidence="11" id="KW-1185">Reference proteome</keyword>
<dbReference type="GO" id="GO:0006900">
    <property type="term" value="P:vesicle budding from membrane"/>
    <property type="evidence" value="ECO:0007669"/>
    <property type="project" value="TreeGrafter"/>
</dbReference>
<comment type="subcellular location">
    <subcellularLocation>
        <location evidence="1">Cytoplasmic vesicle</location>
        <location evidence="1">Clathrin-coated vesicle</location>
    </subcellularLocation>
    <subcellularLocation>
        <location evidence="2">Golgi apparatus</location>
    </subcellularLocation>
    <subcellularLocation>
        <location evidence="3">Membrane</location>
        <location evidence="3">Clathrin-coated pit</location>
    </subcellularLocation>
</comment>
<evidence type="ECO:0000256" key="1">
    <source>
        <dbReference type="ARBA" id="ARBA00004132"/>
    </source>
</evidence>
<keyword evidence="6" id="KW-0472">Membrane</keyword>
<dbReference type="GO" id="GO:0005794">
    <property type="term" value="C:Golgi apparatus"/>
    <property type="evidence" value="ECO:0007669"/>
    <property type="project" value="UniProtKB-SubCell"/>
</dbReference>
<name>A0A2U1PQL6_ARTAN</name>
<dbReference type="SUPFAM" id="SSF89009">
    <property type="entry name" value="GAT-like domain"/>
    <property type="match status" value="1"/>
</dbReference>
<evidence type="ECO:0000256" key="4">
    <source>
        <dbReference type="ARBA" id="ARBA00022583"/>
    </source>
</evidence>
<evidence type="ECO:0000256" key="5">
    <source>
        <dbReference type="ARBA" id="ARBA00023034"/>
    </source>
</evidence>
<evidence type="ECO:0000256" key="8">
    <source>
        <dbReference type="ARBA" id="ARBA00023329"/>
    </source>
</evidence>
<evidence type="ECO:0000259" key="9">
    <source>
        <dbReference type="PROSITE" id="PS50942"/>
    </source>
</evidence>
<dbReference type="InterPro" id="IPR008942">
    <property type="entry name" value="ENTH_VHS"/>
</dbReference>
<keyword evidence="8" id="KW-0968">Cytoplasmic vesicle</keyword>
<dbReference type="InterPro" id="IPR011417">
    <property type="entry name" value="ANTH_dom"/>
</dbReference>
<dbReference type="Gene3D" id="1.20.58.150">
    <property type="entry name" value="ANTH domain"/>
    <property type="match status" value="1"/>
</dbReference>
<reference evidence="10 11" key="1">
    <citation type="journal article" date="2018" name="Mol. Plant">
        <title>The genome of Artemisia annua provides insight into the evolution of Asteraceae family and artemisinin biosynthesis.</title>
        <authorList>
            <person name="Shen Q."/>
            <person name="Zhang L."/>
            <person name="Liao Z."/>
            <person name="Wang S."/>
            <person name="Yan T."/>
            <person name="Shi P."/>
            <person name="Liu M."/>
            <person name="Fu X."/>
            <person name="Pan Q."/>
            <person name="Wang Y."/>
            <person name="Lv Z."/>
            <person name="Lu X."/>
            <person name="Zhang F."/>
            <person name="Jiang W."/>
            <person name="Ma Y."/>
            <person name="Chen M."/>
            <person name="Hao X."/>
            <person name="Li L."/>
            <person name="Tang Y."/>
            <person name="Lv G."/>
            <person name="Zhou Y."/>
            <person name="Sun X."/>
            <person name="Brodelius P.E."/>
            <person name="Rose J.K.C."/>
            <person name="Tang K."/>
        </authorList>
    </citation>
    <scope>NUCLEOTIDE SEQUENCE [LARGE SCALE GENOMIC DNA]</scope>
    <source>
        <strain evidence="11">cv. Huhao1</strain>
        <tissue evidence="10">Leaf</tissue>
    </source>
</reference>
<keyword evidence="5" id="KW-0333">Golgi apparatus</keyword>
<evidence type="ECO:0000256" key="7">
    <source>
        <dbReference type="ARBA" id="ARBA00023176"/>
    </source>
</evidence>
<dbReference type="Proteomes" id="UP000245207">
    <property type="component" value="Unassembled WGS sequence"/>
</dbReference>
<sequence length="384" mass="44255">MKLWKRASGALKDRKSILKASLTCRSGLRNINIETTVIKATTHDESRVDYHSIQSVFAWVRISDDSLHHVLWALFRRMEKTCSWVVILKGLMLLHGVFCCKVPGIQEIGRLPLNLINLKDKHTKHGKMLGLNNFIRAYYGFLDEKSSFIFLHSQEQTKRMETFSHDETSDQQKEKFMIQDFFWLQKLQGLLHTLLLIQLKSSQPVNMLVLEAMDCIVIEVYDIYGRISNGIETLIGRINSAGIGEARMALLILHKAKVQNEELSVFLEFCKDIGVGNAYHSPKIEPVPEESIRELEDIINGVSEIEQFPKEEEKRIVVIEKHTFKKTHDDNNSLKTVISNEWEAFEELKKPDLIDMSSPPVNNNTRFDPFVQQNILQVPDLIKL</sequence>
<evidence type="ECO:0000256" key="3">
    <source>
        <dbReference type="ARBA" id="ARBA00004600"/>
    </source>
</evidence>
<protein>
    <recommendedName>
        <fullName evidence="9">ENTH domain-containing protein</fullName>
    </recommendedName>
</protein>
<dbReference type="Gene3D" id="1.25.40.90">
    <property type="match status" value="1"/>
</dbReference>
<dbReference type="GO" id="GO:0005905">
    <property type="term" value="C:clathrin-coated pit"/>
    <property type="evidence" value="ECO:0007669"/>
    <property type="project" value="UniProtKB-SubCell"/>
</dbReference>
<dbReference type="GO" id="GO:0032050">
    <property type="term" value="F:clathrin heavy chain binding"/>
    <property type="evidence" value="ECO:0007669"/>
    <property type="project" value="TreeGrafter"/>
</dbReference>
<dbReference type="GO" id="GO:0048268">
    <property type="term" value="P:clathrin coat assembly"/>
    <property type="evidence" value="ECO:0007669"/>
    <property type="project" value="InterPro"/>
</dbReference>
<dbReference type="OrthoDB" id="682511at2759"/>
<dbReference type="InterPro" id="IPR013809">
    <property type="entry name" value="ENTH"/>
</dbReference>
<dbReference type="PANTHER" id="PTHR22951:SF112">
    <property type="entry name" value="ANTH DOMAIN, PHOSPHOINOSITIDE-BINDING CLATHRIN ADAPTOR, DOMAIN 2"/>
    <property type="match status" value="1"/>
</dbReference>